<dbReference type="Proteomes" id="UP000237040">
    <property type="component" value="Unassembled WGS sequence"/>
</dbReference>
<dbReference type="AlphaFoldDB" id="A0A2J6WEJ6"/>
<keyword evidence="1" id="KW-1133">Transmembrane helix</keyword>
<gene>
    <name evidence="2" type="ORF">C0189_02875</name>
</gene>
<dbReference type="Gene3D" id="3.30.70.60">
    <property type="match status" value="1"/>
</dbReference>
<feature type="transmembrane region" description="Helical" evidence="1">
    <location>
        <begin position="12"/>
        <end position="35"/>
    </location>
</feature>
<keyword evidence="1" id="KW-0472">Membrane</keyword>
<evidence type="ECO:0000313" key="3">
    <source>
        <dbReference type="Proteomes" id="UP000237040"/>
    </source>
</evidence>
<dbReference type="EMBL" id="PNIL01000042">
    <property type="protein sequence ID" value="PMP67555.1"/>
    <property type="molecule type" value="Genomic_DNA"/>
</dbReference>
<organism evidence="2 3">
    <name type="scientific">Caldisericum exile</name>
    <dbReference type="NCBI Taxonomy" id="693075"/>
    <lineage>
        <taxon>Bacteria</taxon>
        <taxon>Pseudomonadati</taxon>
        <taxon>Caldisericota/Cryosericota group</taxon>
        <taxon>Caldisericota</taxon>
        <taxon>Caldisericia</taxon>
        <taxon>Caldisericales</taxon>
        <taxon>Caldisericaceae</taxon>
        <taxon>Caldisericum</taxon>
    </lineage>
</organism>
<dbReference type="InterPro" id="IPR014717">
    <property type="entry name" value="Transl_elong_EF1B/ribsomal_bS6"/>
</dbReference>
<comment type="caution">
    <text evidence="2">The sequence shown here is derived from an EMBL/GenBank/DDBJ whole genome shotgun (WGS) entry which is preliminary data.</text>
</comment>
<accession>A0A2J6WEJ6</accession>
<keyword evidence="1" id="KW-0812">Transmembrane</keyword>
<name>A0A2J6WEJ6_9BACT</name>
<evidence type="ECO:0000313" key="2">
    <source>
        <dbReference type="EMBL" id="PMP67555.1"/>
    </source>
</evidence>
<sequence length="186" mass="21411">MKKKVKFTKIFIIFVVIEVICVLVYAGYLTFNLAYKSRQLSLKTAELQQYVATSTTIEVLKNQIKSGNKSMSDIQASFFNDDTLLSFFKDFYDVCKSNGVELRRITFSNLTTVLDSKPSLKTLPVQINFSSDYSSVINLLDYLEKYKMHIKEVNLSIIRNDGTLNLVFYIFTNSEVRWVYEGKAVP</sequence>
<reference evidence="2 3" key="1">
    <citation type="submission" date="2018-01" db="EMBL/GenBank/DDBJ databases">
        <title>Metagenomic assembled genomes from two thermal pools in the Uzon Caldera, Kamchatka, Russia.</title>
        <authorList>
            <person name="Wilkins L."/>
            <person name="Ettinger C."/>
        </authorList>
    </citation>
    <scope>NUCLEOTIDE SEQUENCE [LARGE SCALE GENOMIC DNA]</scope>
    <source>
        <strain evidence="2">ZAV-07</strain>
    </source>
</reference>
<proteinExistence type="predicted"/>
<protein>
    <submittedName>
        <fullName evidence="2">Uncharacterized protein</fullName>
    </submittedName>
</protein>
<evidence type="ECO:0000256" key="1">
    <source>
        <dbReference type="SAM" id="Phobius"/>
    </source>
</evidence>